<dbReference type="Proteomes" id="UP001371456">
    <property type="component" value="Unassembled WGS sequence"/>
</dbReference>
<keyword evidence="2" id="KW-1185">Reference proteome</keyword>
<dbReference type="AlphaFoldDB" id="A0AAN8TJ26"/>
<accession>A0AAN8TJ26</accession>
<reference evidence="1 2" key="1">
    <citation type="submission" date="2024-02" db="EMBL/GenBank/DDBJ databases">
        <title>de novo genome assembly of Solanum bulbocastanum strain 11H21.</title>
        <authorList>
            <person name="Hosaka A.J."/>
        </authorList>
    </citation>
    <scope>NUCLEOTIDE SEQUENCE [LARGE SCALE GENOMIC DNA]</scope>
    <source>
        <tissue evidence="1">Young leaves</tissue>
    </source>
</reference>
<evidence type="ECO:0000313" key="2">
    <source>
        <dbReference type="Proteomes" id="UP001371456"/>
    </source>
</evidence>
<protein>
    <submittedName>
        <fullName evidence="1">Uncharacterized protein</fullName>
    </submittedName>
</protein>
<organism evidence="1 2">
    <name type="scientific">Solanum bulbocastanum</name>
    <name type="common">Wild potato</name>
    <dbReference type="NCBI Taxonomy" id="147425"/>
    <lineage>
        <taxon>Eukaryota</taxon>
        <taxon>Viridiplantae</taxon>
        <taxon>Streptophyta</taxon>
        <taxon>Embryophyta</taxon>
        <taxon>Tracheophyta</taxon>
        <taxon>Spermatophyta</taxon>
        <taxon>Magnoliopsida</taxon>
        <taxon>eudicotyledons</taxon>
        <taxon>Gunneridae</taxon>
        <taxon>Pentapetalae</taxon>
        <taxon>asterids</taxon>
        <taxon>lamiids</taxon>
        <taxon>Solanales</taxon>
        <taxon>Solanaceae</taxon>
        <taxon>Solanoideae</taxon>
        <taxon>Solaneae</taxon>
        <taxon>Solanum</taxon>
    </lineage>
</organism>
<gene>
    <name evidence="1" type="ORF">RDI58_013177</name>
</gene>
<dbReference type="EMBL" id="JBANQN010000005">
    <property type="protein sequence ID" value="KAK6789378.1"/>
    <property type="molecule type" value="Genomic_DNA"/>
</dbReference>
<proteinExistence type="predicted"/>
<name>A0AAN8TJ26_SOLBU</name>
<sequence>MIEGSVVQGHIWERNW</sequence>
<evidence type="ECO:0000313" key="1">
    <source>
        <dbReference type="EMBL" id="KAK6789378.1"/>
    </source>
</evidence>
<comment type="caution">
    <text evidence="1">The sequence shown here is derived from an EMBL/GenBank/DDBJ whole genome shotgun (WGS) entry which is preliminary data.</text>
</comment>